<dbReference type="AlphaFoldDB" id="A0A8T2N7X5"/>
<proteinExistence type="predicted"/>
<dbReference type="Proteomes" id="UP000824540">
    <property type="component" value="Unassembled WGS sequence"/>
</dbReference>
<feature type="compositionally biased region" description="Polar residues" evidence="1">
    <location>
        <begin position="1"/>
        <end position="12"/>
    </location>
</feature>
<dbReference type="EMBL" id="JAFBMS010000103">
    <property type="protein sequence ID" value="KAG9336036.1"/>
    <property type="molecule type" value="Genomic_DNA"/>
</dbReference>
<name>A0A8T2N7X5_9TELE</name>
<evidence type="ECO:0000313" key="3">
    <source>
        <dbReference type="Proteomes" id="UP000824540"/>
    </source>
</evidence>
<evidence type="ECO:0000313" key="2">
    <source>
        <dbReference type="EMBL" id="KAG9336036.1"/>
    </source>
</evidence>
<protein>
    <submittedName>
        <fullName evidence="2">Uncharacterized protein</fullName>
    </submittedName>
</protein>
<reference evidence="2" key="1">
    <citation type="thesis" date="2021" institute="BYU ScholarsArchive" country="Provo, UT, USA">
        <title>Applications of and Algorithms for Genome Assembly and Genomic Analyses with an Emphasis on Marine Teleosts.</title>
        <authorList>
            <person name="Pickett B.D."/>
        </authorList>
    </citation>
    <scope>NUCLEOTIDE SEQUENCE</scope>
    <source>
        <strain evidence="2">HI-2016</strain>
    </source>
</reference>
<feature type="region of interest" description="Disordered" evidence="1">
    <location>
        <begin position="1"/>
        <end position="79"/>
    </location>
</feature>
<organism evidence="2 3">
    <name type="scientific">Albula glossodonta</name>
    <name type="common">roundjaw bonefish</name>
    <dbReference type="NCBI Taxonomy" id="121402"/>
    <lineage>
        <taxon>Eukaryota</taxon>
        <taxon>Metazoa</taxon>
        <taxon>Chordata</taxon>
        <taxon>Craniata</taxon>
        <taxon>Vertebrata</taxon>
        <taxon>Euteleostomi</taxon>
        <taxon>Actinopterygii</taxon>
        <taxon>Neopterygii</taxon>
        <taxon>Teleostei</taxon>
        <taxon>Albuliformes</taxon>
        <taxon>Albulidae</taxon>
        <taxon>Albula</taxon>
    </lineage>
</organism>
<accession>A0A8T2N7X5</accession>
<feature type="compositionally biased region" description="Basic and acidic residues" evidence="1">
    <location>
        <begin position="45"/>
        <end position="62"/>
    </location>
</feature>
<keyword evidence="3" id="KW-1185">Reference proteome</keyword>
<comment type="caution">
    <text evidence="2">The sequence shown here is derived from an EMBL/GenBank/DDBJ whole genome shotgun (WGS) entry which is preliminary data.</text>
</comment>
<evidence type="ECO:0000256" key="1">
    <source>
        <dbReference type="SAM" id="MobiDB-lite"/>
    </source>
</evidence>
<gene>
    <name evidence="2" type="ORF">JZ751_003295</name>
</gene>
<sequence length="198" mass="22204">MRTGWKRNTASNPGCRRIRKDPVRRGAAGSRTHRWLQTAVPRSVTESRDLRRKSEDEAAAVDRRRKTATGQGGQLERPLGVSPGCAADVGVQVFFPNAPGGRGMQALHGRHRTPRFLVIVLCHQIFLSEGDEAPMYSSGRYASVPRTVCVCATVEVFPSILPGLRYKRARPKSPSLGSRCCPRRMFELRWRRQRNGRP</sequence>